<dbReference type="PANTHER" id="PTHR10061">
    <property type="entry name" value="S-FORMYLGLUTATHIONE HYDROLASE"/>
    <property type="match status" value="1"/>
</dbReference>
<sequence>MTAPVLRSKHRAFEGEVGFYSHASSEIGGEMRFSVFVPPQAAERPVPVLVYLAGLTCTEETFMTKAGALGHAAEFGLMLVAPDTSPRDRRYPGDDASWDFGLGAGFYLDATAAPWRDGYRMHAYVTRELPELIGRHFPARRSAMGIFGHSMGGHGALVAALRNPGLYRSVSAFAPIAAPSQCPWGQKAFGNYLGPDQAAWAEWDATALVEQGARCPELLIDQGEADQFLARELHPHLLEAACKAGGQPLTLRRHAGYDHGYYFISSFIADHIRHHAGTLNRG</sequence>
<reference evidence="8 9" key="1">
    <citation type="submission" date="2023-07" db="EMBL/GenBank/DDBJ databases">
        <title>Sorghum-associated microbial communities from plants grown in Nebraska, USA.</title>
        <authorList>
            <person name="Schachtman D."/>
        </authorList>
    </citation>
    <scope>NUCLEOTIDE SEQUENCE [LARGE SCALE GENOMIC DNA]</scope>
    <source>
        <strain evidence="8 9">584</strain>
    </source>
</reference>
<dbReference type="SUPFAM" id="SSF53474">
    <property type="entry name" value="alpha/beta-Hydrolases"/>
    <property type="match status" value="1"/>
</dbReference>
<evidence type="ECO:0000313" key="8">
    <source>
        <dbReference type="EMBL" id="MDR6290389.1"/>
    </source>
</evidence>
<dbReference type="GO" id="GO:0018738">
    <property type="term" value="F:S-formylglutathione hydrolase activity"/>
    <property type="evidence" value="ECO:0007669"/>
    <property type="project" value="UniProtKB-EC"/>
</dbReference>
<dbReference type="RefSeq" id="WP_309794858.1">
    <property type="nucleotide sequence ID" value="NZ_JAVDPW010000005.1"/>
</dbReference>
<dbReference type="Proteomes" id="UP001262410">
    <property type="component" value="Unassembled WGS sequence"/>
</dbReference>
<dbReference type="InterPro" id="IPR029058">
    <property type="entry name" value="AB_hydrolase_fold"/>
</dbReference>
<organism evidence="8 9">
    <name type="scientific">Inquilinus ginsengisoli</name>
    <dbReference type="NCBI Taxonomy" id="363840"/>
    <lineage>
        <taxon>Bacteria</taxon>
        <taxon>Pseudomonadati</taxon>
        <taxon>Pseudomonadota</taxon>
        <taxon>Alphaproteobacteria</taxon>
        <taxon>Rhodospirillales</taxon>
        <taxon>Rhodospirillaceae</taxon>
        <taxon>Inquilinus</taxon>
    </lineage>
</organism>
<comment type="catalytic activity">
    <reaction evidence="5 7">
        <text>S-formylglutathione + H2O = formate + glutathione + H(+)</text>
        <dbReference type="Rhea" id="RHEA:14961"/>
        <dbReference type="ChEBI" id="CHEBI:15377"/>
        <dbReference type="ChEBI" id="CHEBI:15378"/>
        <dbReference type="ChEBI" id="CHEBI:15740"/>
        <dbReference type="ChEBI" id="CHEBI:57688"/>
        <dbReference type="ChEBI" id="CHEBI:57925"/>
        <dbReference type="EC" id="3.1.2.12"/>
    </reaction>
</comment>
<keyword evidence="9" id="KW-1185">Reference proteome</keyword>
<evidence type="ECO:0000256" key="7">
    <source>
        <dbReference type="RuleBase" id="RU363068"/>
    </source>
</evidence>
<comment type="function">
    <text evidence="7">Serine hydrolase involved in the detoxification of formaldehyde.</text>
</comment>
<dbReference type="PANTHER" id="PTHR10061:SF0">
    <property type="entry name" value="S-FORMYLGLUTATHIONE HYDROLASE"/>
    <property type="match status" value="1"/>
</dbReference>
<gene>
    <name evidence="8" type="ORF">E9232_002915</name>
</gene>
<dbReference type="InterPro" id="IPR014186">
    <property type="entry name" value="S-formylglutathione_hydrol"/>
</dbReference>
<comment type="similarity">
    <text evidence="1 7">Belongs to the esterase D family.</text>
</comment>
<keyword evidence="3 7" id="KW-0719">Serine esterase</keyword>
<comment type="caution">
    <text evidence="8">The sequence shown here is derived from an EMBL/GenBank/DDBJ whole genome shotgun (WGS) entry which is preliminary data.</text>
</comment>
<dbReference type="EC" id="3.1.2.12" evidence="2 6"/>
<dbReference type="InterPro" id="IPR000801">
    <property type="entry name" value="Esterase-like"/>
</dbReference>
<proteinExistence type="inferred from homology"/>
<protein>
    <recommendedName>
        <fullName evidence="2 6">S-formylglutathione hydrolase</fullName>
        <ecNumber evidence="2 6">3.1.2.12</ecNumber>
    </recommendedName>
</protein>
<evidence type="ECO:0000256" key="4">
    <source>
        <dbReference type="ARBA" id="ARBA00022801"/>
    </source>
</evidence>
<evidence type="ECO:0000256" key="2">
    <source>
        <dbReference type="ARBA" id="ARBA00012479"/>
    </source>
</evidence>
<evidence type="ECO:0000256" key="6">
    <source>
        <dbReference type="NCBIfam" id="TIGR02821"/>
    </source>
</evidence>
<dbReference type="Gene3D" id="3.40.50.1820">
    <property type="entry name" value="alpha/beta hydrolase"/>
    <property type="match status" value="1"/>
</dbReference>
<evidence type="ECO:0000256" key="1">
    <source>
        <dbReference type="ARBA" id="ARBA00005622"/>
    </source>
</evidence>
<evidence type="ECO:0000256" key="3">
    <source>
        <dbReference type="ARBA" id="ARBA00022487"/>
    </source>
</evidence>
<dbReference type="NCBIfam" id="TIGR02821">
    <property type="entry name" value="fghA_ester_D"/>
    <property type="match status" value="1"/>
</dbReference>
<name>A0ABU1JS50_9PROT</name>
<evidence type="ECO:0000256" key="5">
    <source>
        <dbReference type="ARBA" id="ARBA00047590"/>
    </source>
</evidence>
<evidence type="ECO:0000313" key="9">
    <source>
        <dbReference type="Proteomes" id="UP001262410"/>
    </source>
</evidence>
<keyword evidence="4 7" id="KW-0378">Hydrolase</keyword>
<dbReference type="Pfam" id="PF00756">
    <property type="entry name" value="Esterase"/>
    <property type="match status" value="1"/>
</dbReference>
<accession>A0ABU1JS50</accession>
<dbReference type="EMBL" id="JAVDPW010000005">
    <property type="protein sequence ID" value="MDR6290389.1"/>
    <property type="molecule type" value="Genomic_DNA"/>
</dbReference>